<organism evidence="7 8">
    <name type="scientific">Aplysia californica</name>
    <name type="common">California sea hare</name>
    <dbReference type="NCBI Taxonomy" id="6500"/>
    <lineage>
        <taxon>Eukaryota</taxon>
        <taxon>Metazoa</taxon>
        <taxon>Spiralia</taxon>
        <taxon>Lophotrochozoa</taxon>
        <taxon>Mollusca</taxon>
        <taxon>Gastropoda</taxon>
        <taxon>Heterobranchia</taxon>
        <taxon>Euthyneura</taxon>
        <taxon>Tectipleura</taxon>
        <taxon>Aplysiida</taxon>
        <taxon>Aplysioidea</taxon>
        <taxon>Aplysiidae</taxon>
        <taxon>Aplysia</taxon>
    </lineage>
</organism>
<evidence type="ECO:0000313" key="8">
    <source>
        <dbReference type="RefSeq" id="XP_005089178.1"/>
    </source>
</evidence>
<evidence type="ECO:0000256" key="1">
    <source>
        <dbReference type="ARBA" id="ARBA00005855"/>
    </source>
</evidence>
<accession>A0ABM0JAH3</accession>
<sequence>MTLQQVVDSVTNNAELKVVLCYFFADYALLPREAPFILHALLATHFMTNSFYPRGGTSEIAYHMSDVIQKHGGRVLVQAPVTNIICNEDGRAVGVRIGGKTKVDVYAKYIISDAGIDNTFKALLPREIAQKSNVYPLVDKIGPSRSYITAFMGIEGTSKELNLPAANYWVYNTGNKDVDINTLMEEFLALNQDELEDANIPFGFLSVPSAKDPEYEKKFPGKASVLLLTLANWEWFEEWKEEKVRHRGERYESIKDVMGRRMWQMVVDTFPQLEGKCVYLEVGTPVTNSYYLGFPKGEMYGICQGNARYTAEAASKLRPETDIPGLYITGQDGLTAGFMGGLMNGLICSSQILNRNLYSDLQNLKKRLYPQLEHMKKNL</sequence>
<proteinExistence type="inferred from homology"/>
<keyword evidence="2" id="KW-0285">Flavoprotein</keyword>
<evidence type="ECO:0000313" key="7">
    <source>
        <dbReference type="Proteomes" id="UP000694888"/>
    </source>
</evidence>
<dbReference type="InterPro" id="IPR036188">
    <property type="entry name" value="FAD/NAD-bd_sf"/>
</dbReference>
<evidence type="ECO:0000256" key="3">
    <source>
        <dbReference type="ARBA" id="ARBA00022729"/>
    </source>
</evidence>
<dbReference type="SUPFAM" id="SSF51905">
    <property type="entry name" value="FAD/NAD(P)-binding domain"/>
    <property type="match status" value="1"/>
</dbReference>
<gene>
    <name evidence="8" type="primary">LOC101864184</name>
</gene>
<keyword evidence="5" id="KW-0521">NADP</keyword>
<name>A0ABM0JAH3_APLCA</name>
<dbReference type="GeneID" id="101864184"/>
<keyword evidence="3" id="KW-0732">Signal</keyword>
<keyword evidence="7" id="KW-1185">Reference proteome</keyword>
<dbReference type="Proteomes" id="UP000694888">
    <property type="component" value="Unplaced"/>
</dbReference>
<dbReference type="RefSeq" id="XP_005089178.1">
    <property type="nucleotide sequence ID" value="XM_005089121.2"/>
</dbReference>
<evidence type="ECO:0000256" key="6">
    <source>
        <dbReference type="ARBA" id="ARBA00023027"/>
    </source>
</evidence>
<keyword evidence="6" id="KW-0520">NAD</keyword>
<evidence type="ECO:0000256" key="4">
    <source>
        <dbReference type="ARBA" id="ARBA00022827"/>
    </source>
</evidence>
<dbReference type="PANTHER" id="PTHR46091">
    <property type="entry name" value="BLR7054 PROTEIN"/>
    <property type="match status" value="1"/>
</dbReference>
<comment type="similarity">
    <text evidence="1">Belongs to the carotenoid/retinoid oxidoreductase family. CrtISO subfamily.</text>
</comment>
<dbReference type="InterPro" id="IPR052206">
    <property type="entry name" value="Retinol_saturase"/>
</dbReference>
<dbReference type="Gene3D" id="3.50.50.60">
    <property type="entry name" value="FAD/NAD(P)-binding domain"/>
    <property type="match status" value="1"/>
</dbReference>
<reference evidence="8" key="1">
    <citation type="submission" date="2025-08" db="UniProtKB">
        <authorList>
            <consortium name="RefSeq"/>
        </authorList>
    </citation>
    <scope>IDENTIFICATION</scope>
</reference>
<dbReference type="PANTHER" id="PTHR46091:SF3">
    <property type="entry name" value="AMINE OXIDASE DOMAIN-CONTAINING PROTEIN"/>
    <property type="match status" value="1"/>
</dbReference>
<keyword evidence="4" id="KW-0274">FAD</keyword>
<evidence type="ECO:0000256" key="5">
    <source>
        <dbReference type="ARBA" id="ARBA00022857"/>
    </source>
</evidence>
<evidence type="ECO:0000256" key="2">
    <source>
        <dbReference type="ARBA" id="ARBA00022630"/>
    </source>
</evidence>
<protein>
    <submittedName>
        <fullName evidence="8">All-trans-retinol 13,14-reductase</fullName>
    </submittedName>
</protein>